<dbReference type="HOGENOM" id="CLU_016698_1_0_1"/>
<feature type="compositionally biased region" description="Polar residues" evidence="1">
    <location>
        <begin position="322"/>
        <end position="331"/>
    </location>
</feature>
<dbReference type="InParanoid" id="A0A067MLL0"/>
<dbReference type="AlphaFoldDB" id="A0A067MLL0"/>
<dbReference type="EMBL" id="KL198031">
    <property type="protein sequence ID" value="KDQ15620.1"/>
    <property type="molecule type" value="Genomic_DNA"/>
</dbReference>
<evidence type="ECO:0000313" key="2">
    <source>
        <dbReference type="EMBL" id="KDQ15620.1"/>
    </source>
</evidence>
<feature type="region of interest" description="Disordered" evidence="1">
    <location>
        <begin position="1"/>
        <end position="97"/>
    </location>
</feature>
<sequence length="476" mass="51511">MSQAVTKSSTRTLRSGAVLPSARSESPLGPLPNTTSSPASTPRNDEPSSKALGKRPERVTSGSADPNVSEKEKDPKATEKKRVLPSRASRWAGNVLGPGSSVVDEMILDAQKRAAANKPILPNSAVFLLTTDSSAVASTSEVPYASVFDAPTVQNVCKAKEIIQTPEFTLMPEDGTVGSRLRARRAEESSDTSDAVYINRHRKYETFEKRQRLREKEKLIHERYKLKERIEQLRSMEARTFGGGTEGEAKRRAMLRDAEELERRYDLLLPPEPRKGKKGEVAADGGEEETNPGRPNTPLGSYITHTPSAGTLKLKFKLTPRPSMSSLSNGGAASPGRGSPNPFASQPTAALTPTSTPPPRYSHLARDSSGRFASHTPSPAASTTASSHPPKRIKSEYATSSKASAVPILLAAAQRATAEPEAQRRQPRRQALAFGVKVPAFLEEIRDFELPEWVIGEDSSVGSDVEMGVGDQSLYF</sequence>
<feature type="compositionally biased region" description="Low complexity" evidence="1">
    <location>
        <begin position="373"/>
        <end position="388"/>
    </location>
</feature>
<gene>
    <name evidence="2" type="ORF">BOTBODRAFT_54513</name>
</gene>
<keyword evidence="3" id="KW-1185">Reference proteome</keyword>
<evidence type="ECO:0008006" key="4">
    <source>
        <dbReference type="Google" id="ProtNLM"/>
    </source>
</evidence>
<dbReference type="OrthoDB" id="2555515at2759"/>
<feature type="compositionally biased region" description="Polar residues" evidence="1">
    <location>
        <begin position="32"/>
        <end position="42"/>
    </location>
</feature>
<proteinExistence type="predicted"/>
<feature type="compositionally biased region" description="Polar residues" evidence="1">
    <location>
        <begin position="1"/>
        <end position="13"/>
    </location>
</feature>
<evidence type="ECO:0000256" key="1">
    <source>
        <dbReference type="SAM" id="MobiDB-lite"/>
    </source>
</evidence>
<dbReference type="STRING" id="930990.A0A067MLL0"/>
<dbReference type="Proteomes" id="UP000027195">
    <property type="component" value="Unassembled WGS sequence"/>
</dbReference>
<name>A0A067MLL0_BOTB1</name>
<protein>
    <recommendedName>
        <fullName evidence="4">PEHE domain-containing protein</fullName>
    </recommendedName>
</protein>
<accession>A0A067MLL0</accession>
<feature type="compositionally biased region" description="Basic and acidic residues" evidence="1">
    <location>
        <begin position="43"/>
        <end position="58"/>
    </location>
</feature>
<evidence type="ECO:0000313" key="3">
    <source>
        <dbReference type="Proteomes" id="UP000027195"/>
    </source>
</evidence>
<feature type="region of interest" description="Disordered" evidence="1">
    <location>
        <begin position="264"/>
        <end position="306"/>
    </location>
</feature>
<organism evidence="2 3">
    <name type="scientific">Botryobasidium botryosum (strain FD-172 SS1)</name>
    <dbReference type="NCBI Taxonomy" id="930990"/>
    <lineage>
        <taxon>Eukaryota</taxon>
        <taxon>Fungi</taxon>
        <taxon>Dikarya</taxon>
        <taxon>Basidiomycota</taxon>
        <taxon>Agaricomycotina</taxon>
        <taxon>Agaricomycetes</taxon>
        <taxon>Cantharellales</taxon>
        <taxon>Botryobasidiaceae</taxon>
        <taxon>Botryobasidium</taxon>
    </lineage>
</organism>
<feature type="compositionally biased region" description="Basic and acidic residues" evidence="1">
    <location>
        <begin position="68"/>
        <end position="82"/>
    </location>
</feature>
<feature type="region of interest" description="Disordered" evidence="1">
    <location>
        <begin position="320"/>
        <end position="392"/>
    </location>
</feature>
<feature type="compositionally biased region" description="Basic and acidic residues" evidence="1">
    <location>
        <begin position="264"/>
        <end position="281"/>
    </location>
</feature>
<reference evidence="3" key="1">
    <citation type="journal article" date="2014" name="Proc. Natl. Acad. Sci. U.S.A.">
        <title>Extensive sampling of basidiomycete genomes demonstrates inadequacy of the white-rot/brown-rot paradigm for wood decay fungi.</title>
        <authorList>
            <person name="Riley R."/>
            <person name="Salamov A.A."/>
            <person name="Brown D.W."/>
            <person name="Nagy L.G."/>
            <person name="Floudas D."/>
            <person name="Held B.W."/>
            <person name="Levasseur A."/>
            <person name="Lombard V."/>
            <person name="Morin E."/>
            <person name="Otillar R."/>
            <person name="Lindquist E.A."/>
            <person name="Sun H."/>
            <person name="LaButti K.M."/>
            <person name="Schmutz J."/>
            <person name="Jabbour D."/>
            <person name="Luo H."/>
            <person name="Baker S.E."/>
            <person name="Pisabarro A.G."/>
            <person name="Walton J.D."/>
            <person name="Blanchette R.A."/>
            <person name="Henrissat B."/>
            <person name="Martin F."/>
            <person name="Cullen D."/>
            <person name="Hibbett D.S."/>
            <person name="Grigoriev I.V."/>
        </authorList>
    </citation>
    <scope>NUCLEOTIDE SEQUENCE [LARGE SCALE GENOMIC DNA]</scope>
    <source>
        <strain evidence="3">FD-172 SS1</strain>
    </source>
</reference>